<feature type="compositionally biased region" description="Basic and acidic residues" evidence="1">
    <location>
        <begin position="24"/>
        <end position="43"/>
    </location>
</feature>
<keyword evidence="3" id="KW-1185">Reference proteome</keyword>
<dbReference type="Proteomes" id="UP000224287">
    <property type="component" value="Chromosome"/>
</dbReference>
<name>A0ABN4RYM8_9MOLU</name>
<gene>
    <name evidence="2" type="ORF">MBSPM3_v1c0760</name>
</gene>
<evidence type="ECO:0000313" key="3">
    <source>
        <dbReference type="Proteomes" id="UP000224287"/>
    </source>
</evidence>
<organism evidence="2 3">
    <name type="scientific">Maize bushy stunt phytoplasma</name>
    <dbReference type="NCBI Taxonomy" id="202462"/>
    <lineage>
        <taxon>Bacteria</taxon>
        <taxon>Bacillati</taxon>
        <taxon>Mycoplasmatota</taxon>
        <taxon>Mollicutes</taxon>
        <taxon>Acholeplasmatales</taxon>
        <taxon>Acholeplasmataceae</taxon>
        <taxon>Candidatus Phytoplasma</taxon>
        <taxon>16SrI (Aster yellows group)</taxon>
    </lineage>
</organism>
<accession>A0ABN4RYM8</accession>
<sequence>MVLNFKTTIEASIKTTQDSIKNYQTEKEKNTQIKPQQQRDEKTKHLKEHKTKLTNTKKKTKPNPRTKMAIELQLAESKIEIESLECEIGILDGQIKSVEMFETQFNRTIDRLQNPFPTTKTNYPK</sequence>
<proteinExistence type="predicted"/>
<feature type="compositionally biased region" description="Basic residues" evidence="1">
    <location>
        <begin position="44"/>
        <end position="63"/>
    </location>
</feature>
<evidence type="ECO:0000256" key="1">
    <source>
        <dbReference type="SAM" id="MobiDB-lite"/>
    </source>
</evidence>
<evidence type="ECO:0000313" key="2">
    <source>
        <dbReference type="EMBL" id="AOF54612.1"/>
    </source>
</evidence>
<feature type="region of interest" description="Disordered" evidence="1">
    <location>
        <begin position="23"/>
        <end position="63"/>
    </location>
</feature>
<dbReference type="RefSeq" id="WP_069028051.1">
    <property type="nucleotide sequence ID" value="NZ_CP015149.1"/>
</dbReference>
<dbReference type="EMBL" id="CP015149">
    <property type="protein sequence ID" value="AOF54612.1"/>
    <property type="molecule type" value="Genomic_DNA"/>
</dbReference>
<reference evidence="2" key="1">
    <citation type="submission" date="2016-04" db="EMBL/GenBank/DDBJ databases">
        <title>Complete genome sequence of maize bushy stunt phytoplasma M3.</title>
        <authorList>
            <person name="Orlovskis Z."/>
            <person name="Canale M.C."/>
            <person name="Haryono M."/>
            <person name="Lopes J.R.S."/>
            <person name="Kuo C.-H."/>
            <person name="Hogenhout S.A."/>
        </authorList>
    </citation>
    <scope>NUCLEOTIDE SEQUENCE [LARGE SCALE GENOMIC DNA]</scope>
    <source>
        <strain evidence="2">M3</strain>
    </source>
</reference>
<protein>
    <submittedName>
        <fullName evidence="2">Uncharacterized protein</fullName>
    </submittedName>
</protein>